<feature type="domain" description="Nudix hydrolase" evidence="12">
    <location>
        <begin position="98"/>
        <end position="224"/>
    </location>
</feature>
<evidence type="ECO:0000256" key="8">
    <source>
        <dbReference type="ARBA" id="ARBA00023211"/>
    </source>
</evidence>
<evidence type="ECO:0000313" key="14">
    <source>
        <dbReference type="Proteomes" id="UP001497525"/>
    </source>
</evidence>
<feature type="region of interest" description="Disordered" evidence="11">
    <location>
        <begin position="254"/>
        <end position="329"/>
    </location>
</feature>
<comment type="cofactor">
    <cofactor evidence="1">
        <name>Mn(2+)</name>
        <dbReference type="ChEBI" id="CHEBI:29035"/>
    </cofactor>
</comment>
<evidence type="ECO:0000313" key="13">
    <source>
        <dbReference type="EMBL" id="CAL5134736.1"/>
    </source>
</evidence>
<dbReference type="SMART" id="SM01125">
    <property type="entry name" value="DCP2"/>
    <property type="match status" value="1"/>
</dbReference>
<dbReference type="GO" id="GO:0000290">
    <property type="term" value="P:deadenylation-dependent decapping of nuclear-transcribed mRNA"/>
    <property type="evidence" value="ECO:0007669"/>
    <property type="project" value="InterPro"/>
</dbReference>
<dbReference type="Gene3D" id="3.90.79.10">
    <property type="entry name" value="Nucleoside Triphosphate Pyrophosphohydrolase"/>
    <property type="match status" value="1"/>
</dbReference>
<evidence type="ECO:0000256" key="2">
    <source>
        <dbReference type="ARBA" id="ARBA00004496"/>
    </source>
</evidence>
<dbReference type="Gene3D" id="1.10.10.1050">
    <property type="entry name" value="Dcp2, box A domain"/>
    <property type="match status" value="1"/>
</dbReference>
<name>A0AAV2TD10_CALDB</name>
<dbReference type="SUPFAM" id="SSF55811">
    <property type="entry name" value="Nudix"/>
    <property type="match status" value="1"/>
</dbReference>
<dbReference type="InterPro" id="IPR000086">
    <property type="entry name" value="NUDIX_hydrolase_dom"/>
</dbReference>
<dbReference type="AlphaFoldDB" id="A0AAV2TD10"/>
<evidence type="ECO:0000256" key="6">
    <source>
        <dbReference type="ARBA" id="ARBA00022801"/>
    </source>
</evidence>
<evidence type="ECO:0000256" key="3">
    <source>
        <dbReference type="ARBA" id="ARBA00005279"/>
    </source>
</evidence>
<dbReference type="Proteomes" id="UP001497525">
    <property type="component" value="Unassembled WGS sequence"/>
</dbReference>
<keyword evidence="7" id="KW-0694">RNA-binding</keyword>
<evidence type="ECO:0000256" key="7">
    <source>
        <dbReference type="ARBA" id="ARBA00022884"/>
    </source>
</evidence>
<evidence type="ECO:0000256" key="11">
    <source>
        <dbReference type="SAM" id="MobiDB-lite"/>
    </source>
</evidence>
<feature type="compositionally biased region" description="Basic residues" evidence="11">
    <location>
        <begin position="288"/>
        <end position="300"/>
    </location>
</feature>
<dbReference type="Pfam" id="PF00293">
    <property type="entry name" value="NUDIX"/>
    <property type="match status" value="1"/>
</dbReference>
<keyword evidence="8" id="KW-0464">Manganese</keyword>
<dbReference type="InterPro" id="IPR015797">
    <property type="entry name" value="NUDIX_hydrolase-like_dom_sf"/>
</dbReference>
<protein>
    <recommendedName>
        <fullName evidence="10">mRNA-decapping enzyme 2</fullName>
    </recommendedName>
</protein>
<dbReference type="EMBL" id="CAXLJL010000223">
    <property type="protein sequence ID" value="CAL5134736.1"/>
    <property type="molecule type" value="Genomic_DNA"/>
</dbReference>
<keyword evidence="6" id="KW-0378">Hydrolase</keyword>
<feature type="compositionally biased region" description="Polar residues" evidence="11">
    <location>
        <begin position="301"/>
        <end position="321"/>
    </location>
</feature>
<organism evidence="13 14">
    <name type="scientific">Calicophoron daubneyi</name>
    <name type="common">Rumen fluke</name>
    <name type="synonym">Paramphistomum daubneyi</name>
    <dbReference type="NCBI Taxonomy" id="300641"/>
    <lineage>
        <taxon>Eukaryota</taxon>
        <taxon>Metazoa</taxon>
        <taxon>Spiralia</taxon>
        <taxon>Lophotrochozoa</taxon>
        <taxon>Platyhelminthes</taxon>
        <taxon>Trematoda</taxon>
        <taxon>Digenea</taxon>
        <taxon>Plagiorchiida</taxon>
        <taxon>Pronocephalata</taxon>
        <taxon>Paramphistomoidea</taxon>
        <taxon>Paramphistomidae</taxon>
        <taxon>Calicophoron</taxon>
    </lineage>
</organism>
<dbReference type="InterPro" id="IPR007722">
    <property type="entry name" value="DCP2_BoxA"/>
</dbReference>
<dbReference type="GO" id="GO:0140933">
    <property type="term" value="F:5'-(N(7)-methylguanosine 5'-triphospho)-[mRNA] hydrolase activity"/>
    <property type="evidence" value="ECO:0007669"/>
    <property type="project" value="UniProtKB-EC"/>
</dbReference>
<gene>
    <name evidence="13" type="ORF">CDAUBV1_LOCUS8703</name>
</gene>
<dbReference type="Pfam" id="PF05026">
    <property type="entry name" value="DCP2"/>
    <property type="match status" value="1"/>
</dbReference>
<comment type="caution">
    <text evidence="13">The sequence shown here is derived from an EMBL/GenBank/DDBJ whole genome shotgun (WGS) entry which is preliminary data.</text>
</comment>
<dbReference type="InterPro" id="IPR044099">
    <property type="entry name" value="Dcp2_NUDIX"/>
</dbReference>
<reference evidence="13" key="1">
    <citation type="submission" date="2024-06" db="EMBL/GenBank/DDBJ databases">
        <authorList>
            <person name="Liu X."/>
            <person name="Lenzi L."/>
            <person name="Haldenby T S."/>
            <person name="Uol C."/>
        </authorList>
    </citation>
    <scope>NUCLEOTIDE SEQUENCE</scope>
</reference>
<dbReference type="CDD" id="cd03672">
    <property type="entry name" value="NUDIX_Dcp2p_Nudt20"/>
    <property type="match status" value="1"/>
</dbReference>
<dbReference type="GO" id="GO:0000184">
    <property type="term" value="P:nuclear-transcribed mRNA catabolic process, nonsense-mediated decay"/>
    <property type="evidence" value="ECO:0007669"/>
    <property type="project" value="InterPro"/>
</dbReference>
<dbReference type="GO" id="GO:0005737">
    <property type="term" value="C:cytoplasm"/>
    <property type="evidence" value="ECO:0007669"/>
    <property type="project" value="UniProtKB-SubCell"/>
</dbReference>
<evidence type="ECO:0000256" key="4">
    <source>
        <dbReference type="ARBA" id="ARBA00022490"/>
    </source>
</evidence>
<sequence>MADSTPVLPNNTLVQLYTRFILNLPDDVKKQCAEDFVRLFFEIERAHWFYLDYFIEDPTVGGVDMFGFTQQLVKKFPQIVPQGVDWQKKYVEWRKYRGKTETGSAIIIDEYYRMVLLVQGFYGNRWSFPGGKVNENETLVECAAREVMEETSLDVEYRIVPSLYIDRRIGGALRRAFIIENMPRTARLQPATKNEIEAITWFNLEDLPTNTQDNSPVEKLNMRPNNFYLVMPFIKQLQLYVKLRLTGLPAPSALKESQHAAESQPSEIPPVPEKPDAGQPAALSPKTKASRSRARHRKTGQTRAKSATDSKTNSGPSLKSPQSKKHKVLVPSLDTQTFDPKDLVFLNTSPTDTHKKSSPHGQLSAPCWENVHVRGDALVNLLSWM</sequence>
<dbReference type="GO" id="GO:0003723">
    <property type="term" value="F:RNA binding"/>
    <property type="evidence" value="ECO:0007669"/>
    <property type="project" value="UniProtKB-KW"/>
</dbReference>
<proteinExistence type="inferred from homology"/>
<comment type="catalytic activity">
    <reaction evidence="9">
        <text>a 5'-end (N(7)-methyl 5'-triphosphoguanosine)-ribonucleoside in mRNA + H2O = N(7)-methyl-GDP + a 5'-end phospho-ribonucleoside in mRNA + 2 H(+)</text>
        <dbReference type="Rhea" id="RHEA:67484"/>
        <dbReference type="Rhea" id="RHEA-COMP:15692"/>
        <dbReference type="Rhea" id="RHEA-COMP:17167"/>
        <dbReference type="ChEBI" id="CHEBI:15377"/>
        <dbReference type="ChEBI" id="CHEBI:15378"/>
        <dbReference type="ChEBI" id="CHEBI:63714"/>
        <dbReference type="ChEBI" id="CHEBI:138282"/>
        <dbReference type="ChEBI" id="CHEBI:156461"/>
        <dbReference type="EC" id="3.6.1.62"/>
    </reaction>
    <physiologicalReaction direction="left-to-right" evidence="9">
        <dbReference type="Rhea" id="RHEA:67485"/>
    </physiologicalReaction>
</comment>
<dbReference type="PANTHER" id="PTHR23114">
    <property type="entry name" value="M7GPPPN-MRNA HYDROLASE"/>
    <property type="match status" value="1"/>
</dbReference>
<evidence type="ECO:0000259" key="12">
    <source>
        <dbReference type="PROSITE" id="PS51462"/>
    </source>
</evidence>
<dbReference type="FunFam" id="3.90.79.10:FF:000003">
    <property type="entry name" value="M7GpppN-mRNA hydrolase isoform 2"/>
    <property type="match status" value="1"/>
</dbReference>
<evidence type="ECO:0000256" key="5">
    <source>
        <dbReference type="ARBA" id="ARBA00022723"/>
    </source>
</evidence>
<keyword evidence="4" id="KW-0963">Cytoplasm</keyword>
<evidence type="ECO:0000256" key="10">
    <source>
        <dbReference type="ARBA" id="ARBA00078183"/>
    </source>
</evidence>
<dbReference type="PROSITE" id="PS51462">
    <property type="entry name" value="NUDIX"/>
    <property type="match status" value="1"/>
</dbReference>
<dbReference type="GO" id="GO:0030145">
    <property type="term" value="F:manganese ion binding"/>
    <property type="evidence" value="ECO:0007669"/>
    <property type="project" value="InterPro"/>
</dbReference>
<dbReference type="PANTHER" id="PTHR23114:SF17">
    <property type="entry name" value="M7GPPPN-MRNA HYDROLASE"/>
    <property type="match status" value="1"/>
</dbReference>
<comment type="similarity">
    <text evidence="3">Belongs to the Nudix hydrolase family. DCP2 subfamily.</text>
</comment>
<evidence type="ECO:0000256" key="1">
    <source>
        <dbReference type="ARBA" id="ARBA00001936"/>
    </source>
</evidence>
<dbReference type="SUPFAM" id="SSF140586">
    <property type="entry name" value="Dcp2 domain-like"/>
    <property type="match status" value="1"/>
</dbReference>
<feature type="region of interest" description="Disordered" evidence="11">
    <location>
        <begin position="344"/>
        <end position="363"/>
    </location>
</feature>
<accession>A0AAV2TD10</accession>
<keyword evidence="5" id="KW-0479">Metal-binding</keyword>
<comment type="subcellular location">
    <subcellularLocation>
        <location evidence="2">Cytoplasm</location>
    </subcellularLocation>
</comment>
<evidence type="ECO:0000256" key="9">
    <source>
        <dbReference type="ARBA" id="ARBA00047661"/>
    </source>
</evidence>
<dbReference type="InterPro" id="IPR036189">
    <property type="entry name" value="DCP2_BoxA_sf"/>
</dbReference>